<name>A0A2V0QI77_PSESF</name>
<reference evidence="1 2" key="1">
    <citation type="submission" date="2018-04" db="EMBL/GenBank/DDBJ databases">
        <title>Draft genome sequence of Pseudomonas syringae pv. actinidiae biovar 1 strains isolated from kiwifruit in Kagawa prefecture.</title>
        <authorList>
            <person name="Tabuchi M."/>
            <person name="Saito M."/>
            <person name="Fujiwara S."/>
            <person name="Sasa N."/>
            <person name="Akimitsu K."/>
            <person name="Gomi K."/>
            <person name="Konishi-Sugita S."/>
            <person name="Hamano K."/>
            <person name="Kataoka I."/>
        </authorList>
    </citation>
    <scope>NUCLEOTIDE SEQUENCE [LARGE SCALE GENOMIC DNA]</scope>
    <source>
        <strain evidence="1 2">MAFF212206</strain>
    </source>
</reference>
<evidence type="ECO:0000313" key="2">
    <source>
        <dbReference type="Proteomes" id="UP000247480"/>
    </source>
</evidence>
<dbReference type="Proteomes" id="UP000247480">
    <property type="component" value="Unassembled WGS sequence"/>
</dbReference>
<evidence type="ECO:0000313" key="1">
    <source>
        <dbReference type="EMBL" id="GBH12833.1"/>
    </source>
</evidence>
<sequence>MHAKNSTTSSPAQQLLETHPIIFNEAFMDGRLPTVAAALNESSSLLCSVKAILTQISGTGEVDESVAVGVLFIVAGAKALLDSTIVSIERVESGAMQGGAQ</sequence>
<organism evidence="1 2">
    <name type="scientific">Pseudomonas syringae pv. actinidiae</name>
    <dbReference type="NCBI Taxonomy" id="103796"/>
    <lineage>
        <taxon>Bacteria</taxon>
        <taxon>Pseudomonadati</taxon>
        <taxon>Pseudomonadota</taxon>
        <taxon>Gammaproteobacteria</taxon>
        <taxon>Pseudomonadales</taxon>
        <taxon>Pseudomonadaceae</taxon>
        <taxon>Pseudomonas</taxon>
        <taxon>Pseudomonas syringae</taxon>
    </lineage>
</organism>
<comment type="caution">
    <text evidence="1">The sequence shown here is derived from an EMBL/GenBank/DDBJ whole genome shotgun (WGS) entry which is preliminary data.</text>
</comment>
<protein>
    <submittedName>
        <fullName evidence="1">FOG: Zn-finger</fullName>
    </submittedName>
</protein>
<proteinExistence type="predicted"/>
<dbReference type="AlphaFoldDB" id="A0A2V0QI77"/>
<accession>A0A2V0QI77</accession>
<gene>
    <name evidence="1" type="ORF">KPSA1_06308</name>
</gene>
<dbReference type="EMBL" id="BGJZ01000320">
    <property type="protein sequence ID" value="GBH12833.1"/>
    <property type="molecule type" value="Genomic_DNA"/>
</dbReference>